<dbReference type="InterPro" id="IPR000884">
    <property type="entry name" value="TSP1_rpt"/>
</dbReference>
<evidence type="ECO:0000256" key="6">
    <source>
        <dbReference type="ARBA" id="ARBA00023319"/>
    </source>
</evidence>
<dbReference type="AlphaFoldDB" id="A0AAW0P0S7"/>
<feature type="region of interest" description="Disordered" evidence="7">
    <location>
        <begin position="789"/>
        <end position="941"/>
    </location>
</feature>
<dbReference type="PROSITE" id="PS50092">
    <property type="entry name" value="TSP1"/>
    <property type="match status" value="4"/>
</dbReference>
<dbReference type="Gene3D" id="2.20.100.10">
    <property type="entry name" value="Thrombospondin type-1 (TSP1) repeat"/>
    <property type="match status" value="3"/>
</dbReference>
<reference evidence="10" key="1">
    <citation type="submission" date="2024-04" db="EMBL/GenBank/DDBJ databases">
        <title>Salinicola lusitanus LLJ914,a marine bacterium isolated from the Okinawa Trough.</title>
        <authorList>
            <person name="Li J."/>
        </authorList>
    </citation>
    <scope>NUCLEOTIDE SEQUENCE [LARGE SCALE GENOMIC DNA]</scope>
</reference>
<dbReference type="GO" id="GO:0008046">
    <property type="term" value="F:axon guidance receptor activity"/>
    <property type="evidence" value="ECO:0007669"/>
    <property type="project" value="TreeGrafter"/>
</dbReference>
<dbReference type="FunFam" id="2.20.100.10:FF:000009">
    <property type="entry name" value="ADAMTS-like protein 3 isoform A"/>
    <property type="match status" value="1"/>
</dbReference>
<dbReference type="InterPro" id="IPR050958">
    <property type="entry name" value="Cell_Adh-Cytoskel_Orgn"/>
</dbReference>
<evidence type="ECO:0000256" key="3">
    <source>
        <dbReference type="ARBA" id="ARBA00022729"/>
    </source>
</evidence>
<keyword evidence="5" id="KW-1015">Disulfide bond</keyword>
<dbReference type="GO" id="GO:0007156">
    <property type="term" value="P:homophilic cell adhesion via plasma membrane adhesion molecules"/>
    <property type="evidence" value="ECO:0007669"/>
    <property type="project" value="TreeGrafter"/>
</dbReference>
<dbReference type="PANTHER" id="PTHR45080:SF34">
    <property type="entry name" value="MYOSIN LIGHT CHAIN KINASE, SMOOTH MUSCLE-LIKE"/>
    <property type="match status" value="1"/>
</dbReference>
<feature type="compositionally biased region" description="Low complexity" evidence="7">
    <location>
        <begin position="868"/>
        <end position="879"/>
    </location>
</feature>
<sequence length="1047" mass="115444">MSQSRGFQWSCGRGKHEYIGERFRAPVSLNLVTLECSQSCGGGLQFRKVFCKQLLSSGAYRTLRDGACGPDPPNSTRTCANSDCAPFISGGDWGKCSVSCGLGVQRREPQCQQLSTSNRLLTLSWDKCSGLSSPPLIRTCRMMTCPKLKKAMQPLDPLRYPVRNQLKQVKRPPEPYNPFVKQCPFLQSRHAIYIQTQKVNRLQLTIGGTEEAISSARGISFTKSGSLKIQYLGAEHVGVYKCVAGPASNIFTLTPAPSPTPLSWDDFAVSCQTHSSSLLHWASVPVELLPSGVQEMSLQPQLEERLINITVQADLDKGGQEHAARHAAELIASMLTDMAPSQVWRRTAEKGQADDSSSNWSEASTVEVVPGKPVIVRQQQKLSWSLQKNLNISIGQNGLLTNSTRSIIILCPAQGVPSPKVVWSKDGNLLQRNNRVWWDSEGLHILQPRASDQGQYKCICSNVHGSDSDTSLLRVAEPPSISIFWRNITDPGVVLGQSIRATVGATVSVHQGANLTLDCPTSGVPQPTVTWQRRGRPLPPSALLLSSGSLWIRNVSLSDLGTYSCLANNPIGKSIASTVLHVHNQKPEQVPVYPVSESRTALSQELNRRRLLMASSRGTSVFISPGEVLRIGCPVVPHHTMPVRWYFNNQSLEEEAYLSPAAAPQVRVLAGGRALEVSTAQVQFSGRYQCETLLSSSRQPLTAWIYVHSQEYGWRLGEWTACSSSCGNRGSHVRRVRCVSVLGKDVPPTMCKLRPKPLSGPVPCNTQDCPPSHAHTSSVDNDNVLKARKYWSKSKRDQTKSRPKSKRDKTKSRPSQKETRPSHVPSQRETRPSQSQVKERQDQVTSKSKRDKSKETSPSQGPSQRETSPSQVPSPSQVQVKERQVQVKSQVKERQVQVKSERQVQVKSKRDKSKSSPSQRKTSPSQASSQETDQVKLQSRDKTKWAVSEWSKCSSSCGEGLQRRQVVCQQLDAQGTTRTLSNQACEGTSRPEHNQNCTVNNCPVWVTSPWGKCSGRCLSPSSTVQKRSVQCQRQNGTTHSGCDQSSR</sequence>
<dbReference type="Proteomes" id="UP001460270">
    <property type="component" value="Unassembled WGS sequence"/>
</dbReference>
<feature type="domain" description="Ig-like" evidence="8">
    <location>
        <begin position="491"/>
        <end position="576"/>
    </location>
</feature>
<dbReference type="SMART" id="SM00409">
    <property type="entry name" value="IG"/>
    <property type="match status" value="3"/>
</dbReference>
<organism evidence="9 10">
    <name type="scientific">Mugilogobius chulae</name>
    <name type="common">yellowstripe goby</name>
    <dbReference type="NCBI Taxonomy" id="88201"/>
    <lineage>
        <taxon>Eukaryota</taxon>
        <taxon>Metazoa</taxon>
        <taxon>Chordata</taxon>
        <taxon>Craniata</taxon>
        <taxon>Vertebrata</taxon>
        <taxon>Euteleostomi</taxon>
        <taxon>Actinopterygii</taxon>
        <taxon>Neopterygii</taxon>
        <taxon>Teleostei</taxon>
        <taxon>Neoteleostei</taxon>
        <taxon>Acanthomorphata</taxon>
        <taxon>Gobiaria</taxon>
        <taxon>Gobiiformes</taxon>
        <taxon>Gobioidei</taxon>
        <taxon>Gobiidae</taxon>
        <taxon>Gobionellinae</taxon>
        <taxon>Mugilogobius</taxon>
    </lineage>
</organism>
<comment type="caution">
    <text evidence="9">The sequence shown here is derived from an EMBL/GenBank/DDBJ whole genome shotgun (WGS) entry which is preliminary data.</text>
</comment>
<evidence type="ECO:0000313" key="9">
    <source>
        <dbReference type="EMBL" id="KAK7912923.1"/>
    </source>
</evidence>
<dbReference type="Gene3D" id="2.60.40.10">
    <property type="entry name" value="Immunoglobulins"/>
    <property type="match status" value="3"/>
</dbReference>
<feature type="domain" description="Ig-like" evidence="8">
    <location>
        <begin position="373"/>
        <end position="476"/>
    </location>
</feature>
<evidence type="ECO:0000256" key="1">
    <source>
        <dbReference type="ARBA" id="ARBA00004613"/>
    </source>
</evidence>
<dbReference type="GO" id="GO:0005576">
    <property type="term" value="C:extracellular region"/>
    <property type="evidence" value="ECO:0007669"/>
    <property type="project" value="UniProtKB-SubCell"/>
</dbReference>
<evidence type="ECO:0000256" key="4">
    <source>
        <dbReference type="ARBA" id="ARBA00022737"/>
    </source>
</evidence>
<keyword evidence="3" id="KW-0732">Signal</keyword>
<feature type="domain" description="Ig-like" evidence="8">
    <location>
        <begin position="587"/>
        <end position="702"/>
    </location>
</feature>
<comment type="subcellular location">
    <subcellularLocation>
        <location evidence="1">Secreted</location>
    </subcellularLocation>
</comment>
<evidence type="ECO:0000256" key="5">
    <source>
        <dbReference type="ARBA" id="ARBA00023157"/>
    </source>
</evidence>
<evidence type="ECO:0000256" key="2">
    <source>
        <dbReference type="ARBA" id="ARBA00022525"/>
    </source>
</evidence>
<dbReference type="EMBL" id="JBBPFD010000009">
    <property type="protein sequence ID" value="KAK7912923.1"/>
    <property type="molecule type" value="Genomic_DNA"/>
</dbReference>
<dbReference type="GO" id="GO:0043025">
    <property type="term" value="C:neuronal cell body"/>
    <property type="evidence" value="ECO:0007669"/>
    <property type="project" value="TreeGrafter"/>
</dbReference>
<dbReference type="GO" id="GO:0050808">
    <property type="term" value="P:synapse organization"/>
    <property type="evidence" value="ECO:0007669"/>
    <property type="project" value="TreeGrafter"/>
</dbReference>
<dbReference type="InterPro" id="IPR013783">
    <property type="entry name" value="Ig-like_fold"/>
</dbReference>
<dbReference type="PROSITE" id="PS50835">
    <property type="entry name" value="IG_LIKE"/>
    <property type="match status" value="3"/>
</dbReference>
<evidence type="ECO:0000313" key="10">
    <source>
        <dbReference type="Proteomes" id="UP001460270"/>
    </source>
</evidence>
<dbReference type="FunFam" id="2.60.40.10:FF:000032">
    <property type="entry name" value="palladin isoform X1"/>
    <property type="match status" value="1"/>
</dbReference>
<keyword evidence="10" id="KW-1185">Reference proteome</keyword>
<dbReference type="InterPro" id="IPR036383">
    <property type="entry name" value="TSP1_rpt_sf"/>
</dbReference>
<evidence type="ECO:0000259" key="8">
    <source>
        <dbReference type="PROSITE" id="PS50835"/>
    </source>
</evidence>
<dbReference type="Pfam" id="PF07679">
    <property type="entry name" value="I-set"/>
    <property type="match status" value="2"/>
</dbReference>
<dbReference type="PANTHER" id="PTHR45080">
    <property type="entry name" value="CONTACTIN 5"/>
    <property type="match status" value="1"/>
</dbReference>
<dbReference type="SMART" id="SM00408">
    <property type="entry name" value="IGc2"/>
    <property type="match status" value="3"/>
</dbReference>
<dbReference type="SUPFAM" id="SSF48726">
    <property type="entry name" value="Immunoglobulin"/>
    <property type="match status" value="3"/>
</dbReference>
<dbReference type="GO" id="GO:0030424">
    <property type="term" value="C:axon"/>
    <property type="evidence" value="ECO:0007669"/>
    <property type="project" value="TreeGrafter"/>
</dbReference>
<evidence type="ECO:0000256" key="7">
    <source>
        <dbReference type="SAM" id="MobiDB-lite"/>
    </source>
</evidence>
<feature type="compositionally biased region" description="Polar residues" evidence="7">
    <location>
        <begin position="922"/>
        <end position="937"/>
    </location>
</feature>
<dbReference type="SUPFAM" id="SSF82895">
    <property type="entry name" value="TSP-1 type 1 repeat"/>
    <property type="match status" value="4"/>
</dbReference>
<feature type="compositionally biased region" description="Basic and acidic residues" evidence="7">
    <location>
        <begin position="815"/>
        <end position="842"/>
    </location>
</feature>
<dbReference type="CDD" id="cd00096">
    <property type="entry name" value="Ig"/>
    <property type="match status" value="1"/>
</dbReference>
<protein>
    <recommendedName>
        <fullName evidence="8">Ig-like domain-containing protein</fullName>
    </recommendedName>
</protein>
<dbReference type="InterPro" id="IPR003598">
    <property type="entry name" value="Ig_sub2"/>
</dbReference>
<dbReference type="InterPro" id="IPR013098">
    <property type="entry name" value="Ig_I-set"/>
</dbReference>
<dbReference type="Pfam" id="PF19030">
    <property type="entry name" value="TSP1_ADAMTS"/>
    <property type="match status" value="4"/>
</dbReference>
<proteinExistence type="predicted"/>
<feature type="compositionally biased region" description="Basic and acidic residues" evidence="7">
    <location>
        <begin position="880"/>
        <end position="904"/>
    </location>
</feature>
<keyword evidence="2" id="KW-0964">Secreted</keyword>
<dbReference type="InterPro" id="IPR036179">
    <property type="entry name" value="Ig-like_dom_sf"/>
</dbReference>
<feature type="compositionally biased region" description="Polar residues" evidence="7">
    <location>
        <begin position="354"/>
        <end position="364"/>
    </location>
</feature>
<feature type="compositionally biased region" description="Basic residues" evidence="7">
    <location>
        <begin position="801"/>
        <end position="814"/>
    </location>
</feature>
<dbReference type="InterPro" id="IPR007110">
    <property type="entry name" value="Ig-like_dom"/>
</dbReference>
<accession>A0AAW0P0S7</accession>
<keyword evidence="6" id="KW-0393">Immunoglobulin domain</keyword>
<dbReference type="SMART" id="SM00209">
    <property type="entry name" value="TSP1"/>
    <property type="match status" value="4"/>
</dbReference>
<name>A0AAW0P0S7_9GOBI</name>
<dbReference type="InterPro" id="IPR003599">
    <property type="entry name" value="Ig_sub"/>
</dbReference>
<gene>
    <name evidence="9" type="ORF">WMY93_013134</name>
</gene>
<dbReference type="GO" id="GO:0005886">
    <property type="term" value="C:plasma membrane"/>
    <property type="evidence" value="ECO:0007669"/>
    <property type="project" value="TreeGrafter"/>
</dbReference>
<feature type="region of interest" description="Disordered" evidence="7">
    <location>
        <begin position="345"/>
        <end position="365"/>
    </location>
</feature>
<feature type="compositionally biased region" description="Polar residues" evidence="7">
    <location>
        <begin position="856"/>
        <end position="867"/>
    </location>
</feature>
<keyword evidence="4" id="KW-0677">Repeat</keyword>